<dbReference type="Gene3D" id="1.10.10.10">
    <property type="entry name" value="Winged helix-like DNA-binding domain superfamily/Winged helix DNA-binding domain"/>
    <property type="match status" value="1"/>
</dbReference>
<evidence type="ECO:0000313" key="4">
    <source>
        <dbReference type="EMBL" id="MEZ8196959.1"/>
    </source>
</evidence>
<protein>
    <submittedName>
        <fullName evidence="4">Helix-turn-helix domain-containing protein</fullName>
    </submittedName>
</protein>
<dbReference type="Proteomes" id="UP001569153">
    <property type="component" value="Unassembled WGS sequence"/>
</dbReference>
<keyword evidence="2" id="KW-0238">DNA-binding</keyword>
<accession>A0ABV4MBP7</accession>
<organism evidence="4 5">
    <name type="scientific">Vibrio cortegadensis</name>
    <dbReference type="NCBI Taxonomy" id="1328770"/>
    <lineage>
        <taxon>Bacteria</taxon>
        <taxon>Pseudomonadati</taxon>
        <taxon>Pseudomonadota</taxon>
        <taxon>Gammaproteobacteria</taxon>
        <taxon>Vibrionales</taxon>
        <taxon>Vibrionaceae</taxon>
        <taxon>Vibrio</taxon>
    </lineage>
</organism>
<evidence type="ECO:0000256" key="2">
    <source>
        <dbReference type="ARBA" id="ARBA00023125"/>
    </source>
</evidence>
<keyword evidence="5" id="KW-1185">Reference proteome</keyword>
<gene>
    <name evidence="4" type="ORF">ACED38_19025</name>
</gene>
<keyword evidence="3" id="KW-0804">Transcription</keyword>
<evidence type="ECO:0000313" key="5">
    <source>
        <dbReference type="Proteomes" id="UP001569153"/>
    </source>
</evidence>
<evidence type="ECO:0000256" key="3">
    <source>
        <dbReference type="ARBA" id="ARBA00023163"/>
    </source>
</evidence>
<dbReference type="EMBL" id="JBGOOT010000043">
    <property type="protein sequence ID" value="MEZ8196959.1"/>
    <property type="molecule type" value="Genomic_DNA"/>
</dbReference>
<comment type="caution">
    <text evidence="4">The sequence shown here is derived from an EMBL/GenBank/DDBJ whole genome shotgun (WGS) entry which is preliminary data.</text>
</comment>
<dbReference type="InterPro" id="IPR000524">
    <property type="entry name" value="Tscrpt_reg_HTH_GntR"/>
</dbReference>
<dbReference type="Pfam" id="PF13730">
    <property type="entry name" value="HTH_36"/>
    <property type="match status" value="1"/>
</dbReference>
<keyword evidence="1" id="KW-0805">Transcription regulation</keyword>
<dbReference type="SUPFAM" id="SSF46785">
    <property type="entry name" value="Winged helix' DNA-binding domain"/>
    <property type="match status" value="1"/>
</dbReference>
<evidence type="ECO:0000256" key="1">
    <source>
        <dbReference type="ARBA" id="ARBA00023015"/>
    </source>
</evidence>
<proteinExistence type="predicted"/>
<reference evidence="4 5" key="1">
    <citation type="submission" date="2024-06" db="EMBL/GenBank/DDBJ databases">
        <authorList>
            <person name="Steensen K."/>
            <person name="Seneca J."/>
            <person name="Bartlau N."/>
            <person name="Yu A.X."/>
            <person name="Polz M.F."/>
        </authorList>
    </citation>
    <scope>NUCLEOTIDE SEQUENCE [LARGE SCALE GENOMIC DNA]</scope>
    <source>
        <strain evidence="4 5">FF146</strain>
    </source>
</reference>
<dbReference type="InterPro" id="IPR036390">
    <property type="entry name" value="WH_DNA-bd_sf"/>
</dbReference>
<dbReference type="PRINTS" id="PR00035">
    <property type="entry name" value="HTHGNTR"/>
</dbReference>
<dbReference type="InterPro" id="IPR036388">
    <property type="entry name" value="WH-like_DNA-bd_sf"/>
</dbReference>
<name>A0ABV4MBP7_9VIBR</name>
<sequence length="136" mass="15825">MKRDVLNQKWKKSSLEMGWVSFPSSLLFLQKSFHLSPVGLNVLLHLIMHWWDPSEDPYPSQESIAKRIGVSKRTVQRAMQELEDNALIERTSTSREHPKYKGRNKYSLRPLVQALESETPSLKMKISYYKDSSSES</sequence>
<dbReference type="RefSeq" id="WP_371731171.1">
    <property type="nucleotide sequence ID" value="NZ_JBGOOT010000043.1"/>
</dbReference>